<keyword evidence="2" id="KW-0862">Zinc</keyword>
<feature type="compositionally biased region" description="Basic and acidic residues" evidence="3">
    <location>
        <begin position="300"/>
        <end position="318"/>
    </location>
</feature>
<evidence type="ECO:0000256" key="1">
    <source>
        <dbReference type="ARBA" id="ARBA00022664"/>
    </source>
</evidence>
<dbReference type="Pfam" id="PF00098">
    <property type="entry name" value="zf-CCHC"/>
    <property type="match status" value="1"/>
</dbReference>
<dbReference type="GO" id="GO:0003676">
    <property type="term" value="F:nucleic acid binding"/>
    <property type="evidence" value="ECO:0007669"/>
    <property type="project" value="InterPro"/>
</dbReference>
<feature type="region of interest" description="Disordered" evidence="3">
    <location>
        <begin position="270"/>
        <end position="323"/>
    </location>
</feature>
<dbReference type="PROSITE" id="PS50158">
    <property type="entry name" value="ZF_CCHC"/>
    <property type="match status" value="1"/>
</dbReference>
<comment type="caution">
    <text evidence="5">The sequence shown here is derived from an EMBL/GenBank/DDBJ whole genome shotgun (WGS) entry which is preliminary data.</text>
</comment>
<feature type="region of interest" description="Disordered" evidence="3">
    <location>
        <begin position="660"/>
        <end position="761"/>
    </location>
</feature>
<dbReference type="EMBL" id="JANBPK010001567">
    <property type="protein sequence ID" value="KAJ2921649.1"/>
    <property type="molecule type" value="Genomic_DNA"/>
</dbReference>
<keyword evidence="2" id="KW-0479">Metal-binding</keyword>
<evidence type="ECO:0000259" key="4">
    <source>
        <dbReference type="PROSITE" id="PS50158"/>
    </source>
</evidence>
<feature type="region of interest" description="Disordered" evidence="3">
    <location>
        <begin position="335"/>
        <end position="468"/>
    </location>
</feature>
<feature type="compositionally biased region" description="Pro residues" evidence="3">
    <location>
        <begin position="715"/>
        <end position="729"/>
    </location>
</feature>
<dbReference type="InterPro" id="IPR036875">
    <property type="entry name" value="Znf_CCHC_sf"/>
</dbReference>
<feature type="compositionally biased region" description="Low complexity" evidence="3">
    <location>
        <begin position="207"/>
        <end position="220"/>
    </location>
</feature>
<dbReference type="InterPro" id="IPR001878">
    <property type="entry name" value="Znf_CCHC"/>
</dbReference>
<dbReference type="SMART" id="SM00343">
    <property type="entry name" value="ZnF_C2HC"/>
    <property type="match status" value="1"/>
</dbReference>
<evidence type="ECO:0000256" key="3">
    <source>
        <dbReference type="SAM" id="MobiDB-lite"/>
    </source>
</evidence>
<keyword evidence="6" id="KW-1185">Reference proteome</keyword>
<sequence>MTTRTPTGYNTCFCNRAAASNIPVPISVSANTRLPNPSTTITQPLASDNEDTTRPTTPVNLQDVATRMFSDVVASRPPSPVSSVGGSPVRGISNVVANDRLDVANAPEALAPIVTLAQPAVHTTMVNDHCVAENTTSDDGGRWTTVVHRRRTPSSDSVREIDINQARLTHEQSNAVCRAERQLSDEDRATLARRYEVINIEAASGMPANPSSDNSSAAANPRDKGKTVDIRNWGHLGFTHDDADIELQHAALKQFNQGRNDIPIVRAPPEVTIDRAPKNNASHHCRSHRSRSKKSKSHSTKPEDVRASTDPTRNDYEFLRPTSQIPASSYLGATLNALPDKLPGPSRHHDKRDPSPASSDSSSSSSRSSSISGSSPPGGSGNSPPSDDGLSGDESRGGRSSSGSRRRRRRTRKSKSRKGKSSERKARSKRRGKSRRSARRKDTPDGDSSSEYESDSSNPGKGSKRMLIRPIEPRRYHGQRDLRAFTQFTQQVNAYLSQGRVPADQQVSIASSFLSGRGYDFYARRVANNPQDWSLKRFFSEMFDFVFPPDFRLRLRDEIARKRQDSNSVIEYVYELEELFNVVGDFDEQAKVVKLWTGFRQSIQSGLWLERLNPELSDWESVKRAAMVIEMSEQAAARASMTPYRVDSYRPNYRRDHRVDRRDFRDRHNRRVSSAEFRDRDRNSPRSSRNFRSTPNLRVRNNQDNRRRPTNTRPSPRPSPAAPSRPGPPGGVYRPGDPRNPALRNSASSSRSNNADQPPADGRCFRCQELGHLARNCPKNSTVKSNSSKPPGVSSFNAEYEGHLHDGNDGEVLDSLPLGSVAIASSSRDPPPSNPRYQPVVIELEEGVVDEDMLGYPDDLPGLMDVADIDQESTWDLEEWPNYDPLWRPRSSIGEPFEMVAANILTSSQPYPGDPDWVTRDSRIPERLTVHRAYHDDYLIEDRFAGTVSPIPVDQLRDPAFAVADWYAH</sequence>
<dbReference type="Gene3D" id="4.10.60.10">
    <property type="entry name" value="Zinc finger, CCHC-type"/>
    <property type="match status" value="1"/>
</dbReference>
<protein>
    <recommendedName>
        <fullName evidence="4">CCHC-type domain-containing protein</fullName>
    </recommendedName>
</protein>
<feature type="region of interest" description="Disordered" evidence="3">
    <location>
        <begin position="30"/>
        <end position="57"/>
    </location>
</feature>
<feature type="region of interest" description="Disordered" evidence="3">
    <location>
        <begin position="776"/>
        <end position="813"/>
    </location>
</feature>
<feature type="non-terminal residue" evidence="5">
    <location>
        <position position="1"/>
    </location>
</feature>
<organism evidence="5 6">
    <name type="scientific">Candolleomyces eurysporus</name>
    <dbReference type="NCBI Taxonomy" id="2828524"/>
    <lineage>
        <taxon>Eukaryota</taxon>
        <taxon>Fungi</taxon>
        <taxon>Dikarya</taxon>
        <taxon>Basidiomycota</taxon>
        <taxon>Agaricomycotina</taxon>
        <taxon>Agaricomycetes</taxon>
        <taxon>Agaricomycetidae</taxon>
        <taxon>Agaricales</taxon>
        <taxon>Agaricineae</taxon>
        <taxon>Psathyrellaceae</taxon>
        <taxon>Candolleomyces</taxon>
    </lineage>
</organism>
<dbReference type="AlphaFoldDB" id="A0A9W8ITQ3"/>
<accession>A0A9W8ITQ3</accession>
<evidence type="ECO:0000313" key="6">
    <source>
        <dbReference type="Proteomes" id="UP001140091"/>
    </source>
</evidence>
<evidence type="ECO:0000256" key="2">
    <source>
        <dbReference type="PROSITE-ProRule" id="PRU00047"/>
    </source>
</evidence>
<proteinExistence type="predicted"/>
<feature type="compositionally biased region" description="Basic residues" evidence="3">
    <location>
        <begin position="426"/>
        <end position="439"/>
    </location>
</feature>
<feature type="compositionally biased region" description="Polar residues" evidence="3">
    <location>
        <begin position="30"/>
        <end position="46"/>
    </location>
</feature>
<dbReference type="OrthoDB" id="3267748at2759"/>
<gene>
    <name evidence="5" type="ORF">H1R20_g15447</name>
</gene>
<dbReference type="Proteomes" id="UP001140091">
    <property type="component" value="Unassembled WGS sequence"/>
</dbReference>
<feature type="compositionally biased region" description="Polar residues" evidence="3">
    <location>
        <begin position="778"/>
        <end position="797"/>
    </location>
</feature>
<keyword evidence="2" id="KW-0863">Zinc-finger</keyword>
<feature type="compositionally biased region" description="Low complexity" evidence="3">
    <location>
        <begin position="731"/>
        <end position="755"/>
    </location>
</feature>
<keyword evidence="1" id="KW-0507">mRNA processing</keyword>
<feature type="compositionally biased region" description="Basic residues" evidence="3">
    <location>
        <begin position="281"/>
        <end position="299"/>
    </location>
</feature>
<feature type="domain" description="CCHC-type" evidence="4">
    <location>
        <begin position="763"/>
        <end position="779"/>
    </location>
</feature>
<reference evidence="5" key="1">
    <citation type="submission" date="2022-06" db="EMBL/GenBank/DDBJ databases">
        <title>Genome Sequence of Candolleomyces eurysporus.</title>
        <authorList>
            <person name="Buettner E."/>
        </authorList>
    </citation>
    <scope>NUCLEOTIDE SEQUENCE</scope>
    <source>
        <strain evidence="5">VTCC 930004</strain>
    </source>
</reference>
<feature type="region of interest" description="Disordered" evidence="3">
    <location>
        <begin position="204"/>
        <end position="228"/>
    </location>
</feature>
<dbReference type="GO" id="GO:0006397">
    <property type="term" value="P:mRNA processing"/>
    <property type="evidence" value="ECO:0007669"/>
    <property type="project" value="UniProtKB-KW"/>
</dbReference>
<feature type="compositionally biased region" description="Basic residues" evidence="3">
    <location>
        <begin position="404"/>
        <end position="419"/>
    </location>
</feature>
<feature type="compositionally biased region" description="Low complexity" evidence="3">
    <location>
        <begin position="355"/>
        <end position="375"/>
    </location>
</feature>
<dbReference type="GO" id="GO:0008270">
    <property type="term" value="F:zinc ion binding"/>
    <property type="evidence" value="ECO:0007669"/>
    <property type="project" value="UniProtKB-KW"/>
</dbReference>
<evidence type="ECO:0000313" key="5">
    <source>
        <dbReference type="EMBL" id="KAJ2921649.1"/>
    </source>
</evidence>
<name>A0A9W8ITQ3_9AGAR</name>
<dbReference type="SUPFAM" id="SSF57756">
    <property type="entry name" value="Retrovirus zinc finger-like domains"/>
    <property type="match status" value="1"/>
</dbReference>